<evidence type="ECO:0000256" key="1">
    <source>
        <dbReference type="SAM" id="Coils"/>
    </source>
</evidence>
<reference evidence="3 4" key="1">
    <citation type="journal article" date="2014" name="Agronomy (Basel)">
        <title>A Draft Genome Sequence for Ensete ventricosum, the Drought-Tolerant Tree Against Hunger.</title>
        <authorList>
            <person name="Harrison J."/>
            <person name="Moore K.A."/>
            <person name="Paszkiewicz K."/>
            <person name="Jones T."/>
            <person name="Grant M."/>
            <person name="Ambacheew D."/>
            <person name="Muzemil S."/>
            <person name="Studholme D.J."/>
        </authorList>
    </citation>
    <scope>NUCLEOTIDE SEQUENCE [LARGE SCALE GENOMIC DNA]</scope>
</reference>
<feature type="coiled-coil region" evidence="1">
    <location>
        <begin position="174"/>
        <end position="219"/>
    </location>
</feature>
<dbReference type="Proteomes" id="UP000287651">
    <property type="component" value="Unassembled WGS sequence"/>
</dbReference>
<organism evidence="3 4">
    <name type="scientific">Ensete ventricosum</name>
    <name type="common">Abyssinian banana</name>
    <name type="synonym">Musa ensete</name>
    <dbReference type="NCBI Taxonomy" id="4639"/>
    <lineage>
        <taxon>Eukaryota</taxon>
        <taxon>Viridiplantae</taxon>
        <taxon>Streptophyta</taxon>
        <taxon>Embryophyta</taxon>
        <taxon>Tracheophyta</taxon>
        <taxon>Spermatophyta</taxon>
        <taxon>Magnoliopsida</taxon>
        <taxon>Liliopsida</taxon>
        <taxon>Zingiberales</taxon>
        <taxon>Musaceae</taxon>
        <taxon>Ensete</taxon>
    </lineage>
</organism>
<gene>
    <name evidence="3" type="ORF">B296_00000413</name>
</gene>
<sequence>MDLGDLCGMSKVSGGKTPSIRAAVSAREVDISPVRETLKTSSKRLIDTPNEHTDDPARRHKKVKILSWRHKSRHGEGGSRSHSKGKEPIEEPEMLGDSAEEDVSSVFHCLRSMKDLFKTKVGGAEELDEGLERPVGCRRVREGTPPPAAGAGAVYTPLGGVASSSRQGDGIEAVAKAEERASELEKELDKTKRQWDEALQRLEASDKELNEVRSNLSESRGC</sequence>
<feature type="region of interest" description="Disordered" evidence="2">
    <location>
        <begin position="34"/>
        <end position="101"/>
    </location>
</feature>
<evidence type="ECO:0000313" key="4">
    <source>
        <dbReference type="Proteomes" id="UP000287651"/>
    </source>
</evidence>
<protein>
    <submittedName>
        <fullName evidence="3">Uncharacterized protein</fullName>
    </submittedName>
</protein>
<feature type="compositionally biased region" description="Basic residues" evidence="2">
    <location>
        <begin position="58"/>
        <end position="73"/>
    </location>
</feature>
<proteinExistence type="predicted"/>
<evidence type="ECO:0000256" key="2">
    <source>
        <dbReference type="SAM" id="MobiDB-lite"/>
    </source>
</evidence>
<dbReference type="AlphaFoldDB" id="A0A427B435"/>
<keyword evidence="1" id="KW-0175">Coiled coil</keyword>
<name>A0A427B435_ENSVE</name>
<feature type="compositionally biased region" description="Basic and acidic residues" evidence="2">
    <location>
        <begin position="74"/>
        <end position="89"/>
    </location>
</feature>
<feature type="compositionally biased region" description="Basic and acidic residues" evidence="2">
    <location>
        <begin position="44"/>
        <end position="57"/>
    </location>
</feature>
<evidence type="ECO:0000313" key="3">
    <source>
        <dbReference type="EMBL" id="RRT83245.1"/>
    </source>
</evidence>
<dbReference type="EMBL" id="AMZH03000533">
    <property type="protein sequence ID" value="RRT83245.1"/>
    <property type="molecule type" value="Genomic_DNA"/>
</dbReference>
<feature type="compositionally biased region" description="Acidic residues" evidence="2">
    <location>
        <begin position="90"/>
        <end position="101"/>
    </location>
</feature>
<comment type="caution">
    <text evidence="3">The sequence shown here is derived from an EMBL/GenBank/DDBJ whole genome shotgun (WGS) entry which is preliminary data.</text>
</comment>
<accession>A0A427B435</accession>